<protein>
    <submittedName>
        <fullName evidence="1">Uncharacterized protein</fullName>
    </submittedName>
</protein>
<dbReference type="AlphaFoldDB" id="A0A6C0E6T4"/>
<name>A0A6C0E6T4_9ZZZZ</name>
<proteinExistence type="predicted"/>
<organism evidence="1">
    <name type="scientific">viral metagenome</name>
    <dbReference type="NCBI Taxonomy" id="1070528"/>
    <lineage>
        <taxon>unclassified sequences</taxon>
        <taxon>metagenomes</taxon>
        <taxon>organismal metagenomes</taxon>
    </lineage>
</organism>
<sequence>MGNASSITTTDPFPVNAKILTNLSRMTYGTARILNTEDIYNLFNLNVQGPCGNYVIFKKKNIGIKLLPFITDVSGVPQEFLYQDSLKSVGTDMRKEVCKQLSYTMLRTIATIVACLASMQYDHPQVKTLLGKIPKPMQAQRGGSDRDIRPWLERHNFITKNIGVDGDVYSLYDRPTMLLTFTDQKGYSIEATLTDATQAKTIRLEFLAPVVIDAPERGVVVGMTDMQHNLACGILYNEEYVSFSPRQPRRSFGEFCQKLMTSQILTEPAASYRLFNEIKKLMAAGNDKAIPVVLQQYFSSIGSVGLGSGSLGLGGLGLGGLGLGLDNRSAAVLAALGGQGALARPQGLGFGGLNNQIAARSLQAVLGHQRAQSPVGAFPFANIGADTGGPIKGPAQKYIHDYFEKCRRLMSTEDSPAAKRVRVVVAGDDQRKARTDICRDPYWQKTNLSEVYPWATLQFVCVKEWNSVGTPDVKLDSDFDGFLSNLKELYTGDYLPKLVAKNKGNRLEDLHFSGMSAMPLCRSGKETFNIKAVQDLLVKMNQLYTNHVTAMSAIINSLIIEIDDQGTNVYRLHPQIFKSGKPTADFINEKAREARTKLIAFYIQVETIYIEIIKRLS</sequence>
<evidence type="ECO:0000313" key="1">
    <source>
        <dbReference type="EMBL" id="QHT24341.1"/>
    </source>
</evidence>
<dbReference type="EMBL" id="MN739744">
    <property type="protein sequence ID" value="QHT24341.1"/>
    <property type="molecule type" value="Genomic_DNA"/>
</dbReference>
<accession>A0A6C0E6T4</accession>
<reference evidence="1" key="1">
    <citation type="journal article" date="2020" name="Nature">
        <title>Giant virus diversity and host interactions through global metagenomics.</title>
        <authorList>
            <person name="Schulz F."/>
            <person name="Roux S."/>
            <person name="Paez-Espino D."/>
            <person name="Jungbluth S."/>
            <person name="Walsh D.A."/>
            <person name="Denef V.J."/>
            <person name="McMahon K.D."/>
            <person name="Konstantinidis K.T."/>
            <person name="Eloe-Fadrosh E.A."/>
            <person name="Kyrpides N.C."/>
            <person name="Woyke T."/>
        </authorList>
    </citation>
    <scope>NUCLEOTIDE SEQUENCE</scope>
    <source>
        <strain evidence="1">GVMAG-M-3300023179-138</strain>
    </source>
</reference>